<dbReference type="HOGENOM" id="CLU_3307907_0_0_3"/>
<sequence length="39" mass="4440">MASLNTLQGFPNSWHYGLNAEQLTPHDLDNLFPEVGKKR</sequence>
<reference evidence="1 2" key="1">
    <citation type="submission" date="2008-07" db="EMBL/GenBank/DDBJ databases">
        <authorList>
            <person name="Tandeau de Marsac N."/>
            <person name="Ferriera S."/>
            <person name="Johnson J."/>
            <person name="Kravitz S."/>
            <person name="Beeson K."/>
            <person name="Sutton G."/>
            <person name="Rogers Y.-H."/>
            <person name="Friedman R."/>
            <person name="Frazier M."/>
            <person name="Venter J.C."/>
        </authorList>
    </citation>
    <scope>NUCLEOTIDE SEQUENCE [LARGE SCALE GENOMIC DNA]</scope>
    <source>
        <strain evidence="1 2">PCC 7420</strain>
    </source>
</reference>
<name>B4W3P0_9CYAN</name>
<dbReference type="Proteomes" id="UP000003835">
    <property type="component" value="Unassembled WGS sequence"/>
</dbReference>
<organism evidence="1 2">
    <name type="scientific">Coleofasciculus chthonoplastes PCC 7420</name>
    <dbReference type="NCBI Taxonomy" id="118168"/>
    <lineage>
        <taxon>Bacteria</taxon>
        <taxon>Bacillati</taxon>
        <taxon>Cyanobacteriota</taxon>
        <taxon>Cyanophyceae</taxon>
        <taxon>Coleofasciculales</taxon>
        <taxon>Coleofasciculaceae</taxon>
        <taxon>Coleofasciculus</taxon>
    </lineage>
</organism>
<keyword evidence="2" id="KW-1185">Reference proteome</keyword>
<evidence type="ECO:0000313" key="2">
    <source>
        <dbReference type="Proteomes" id="UP000003835"/>
    </source>
</evidence>
<gene>
    <name evidence="1" type="ORF">MC7420_2805</name>
</gene>
<dbReference type="EMBL" id="DS989875">
    <property type="protein sequence ID" value="EDX71244.1"/>
    <property type="molecule type" value="Genomic_DNA"/>
</dbReference>
<dbReference type="STRING" id="118168.MC7420_2805"/>
<dbReference type="AlphaFoldDB" id="B4W3P0"/>
<accession>B4W3P0</accession>
<evidence type="ECO:0000313" key="1">
    <source>
        <dbReference type="EMBL" id="EDX71244.1"/>
    </source>
</evidence>
<protein>
    <submittedName>
        <fullName evidence="1">Uncharacterized protein</fullName>
    </submittedName>
</protein>
<proteinExistence type="predicted"/>